<proteinExistence type="predicted"/>
<evidence type="ECO:0000256" key="1">
    <source>
        <dbReference type="SAM" id="MobiDB-lite"/>
    </source>
</evidence>
<keyword evidence="2" id="KW-1133">Transmembrane helix</keyword>
<keyword evidence="2" id="KW-0472">Membrane</keyword>
<feature type="region of interest" description="Disordered" evidence="1">
    <location>
        <begin position="1"/>
        <end position="22"/>
    </location>
</feature>
<comment type="caution">
    <text evidence="3">The sequence shown here is derived from an EMBL/GenBank/DDBJ whole genome shotgun (WGS) entry which is preliminary data.</text>
</comment>
<organism evidence="3 4">
    <name type="scientific">Fusarium austroafricanum</name>
    <dbReference type="NCBI Taxonomy" id="2364996"/>
    <lineage>
        <taxon>Eukaryota</taxon>
        <taxon>Fungi</taxon>
        <taxon>Dikarya</taxon>
        <taxon>Ascomycota</taxon>
        <taxon>Pezizomycotina</taxon>
        <taxon>Sordariomycetes</taxon>
        <taxon>Hypocreomycetidae</taxon>
        <taxon>Hypocreales</taxon>
        <taxon>Nectriaceae</taxon>
        <taxon>Fusarium</taxon>
        <taxon>Fusarium concolor species complex</taxon>
    </lineage>
</organism>
<feature type="compositionally biased region" description="Polar residues" evidence="1">
    <location>
        <begin position="121"/>
        <end position="139"/>
    </location>
</feature>
<sequence>MPVANPTTSSQPEESETPGSRPMSRLEIGLMVGSIVFFVTLIFSIFLVRALDKRHRLKSRMRRAEEARNTPRSPGEEQLRHWLAWLRIERIKRNFQFQWVDEDNNPIAPPFHETVQRSKDSGISMTAVENPNPQSRDGN</sequence>
<accession>A0A8H4NV14</accession>
<feature type="compositionally biased region" description="Polar residues" evidence="1">
    <location>
        <begin position="1"/>
        <end position="12"/>
    </location>
</feature>
<feature type="region of interest" description="Disordered" evidence="1">
    <location>
        <begin position="106"/>
        <end position="139"/>
    </location>
</feature>
<evidence type="ECO:0000313" key="4">
    <source>
        <dbReference type="Proteomes" id="UP000605986"/>
    </source>
</evidence>
<dbReference type="Proteomes" id="UP000605986">
    <property type="component" value="Unassembled WGS sequence"/>
</dbReference>
<reference evidence="3" key="1">
    <citation type="submission" date="2020-01" db="EMBL/GenBank/DDBJ databases">
        <title>Identification and distribution of gene clusters putatively required for synthesis of sphingolipid metabolism inhibitors in phylogenetically diverse species of the filamentous fungus Fusarium.</title>
        <authorList>
            <person name="Kim H.-S."/>
            <person name="Busman M."/>
            <person name="Brown D.W."/>
            <person name="Divon H."/>
            <person name="Uhlig S."/>
            <person name="Proctor R.H."/>
        </authorList>
    </citation>
    <scope>NUCLEOTIDE SEQUENCE</scope>
    <source>
        <strain evidence="3">NRRL 53441</strain>
    </source>
</reference>
<dbReference type="EMBL" id="JAADJG010000194">
    <property type="protein sequence ID" value="KAF4452234.1"/>
    <property type="molecule type" value="Genomic_DNA"/>
</dbReference>
<gene>
    <name evidence="3" type="ORF">F53441_4894</name>
</gene>
<feature type="transmembrane region" description="Helical" evidence="2">
    <location>
        <begin position="28"/>
        <end position="51"/>
    </location>
</feature>
<evidence type="ECO:0000256" key="2">
    <source>
        <dbReference type="SAM" id="Phobius"/>
    </source>
</evidence>
<protein>
    <submittedName>
        <fullName evidence="3">Uncharacterized protein</fullName>
    </submittedName>
</protein>
<evidence type="ECO:0000313" key="3">
    <source>
        <dbReference type="EMBL" id="KAF4452234.1"/>
    </source>
</evidence>
<dbReference type="OrthoDB" id="4995754at2759"/>
<dbReference type="AlphaFoldDB" id="A0A8H4NV14"/>
<keyword evidence="2" id="KW-0812">Transmembrane</keyword>
<keyword evidence="4" id="KW-1185">Reference proteome</keyword>
<name>A0A8H4NV14_9HYPO</name>